<protein>
    <submittedName>
        <fullName evidence="2">Uncharacterized protein</fullName>
    </submittedName>
</protein>
<dbReference type="EMBL" id="KQ986792">
    <property type="protein sequence ID" value="KZV58339.1"/>
    <property type="molecule type" value="Genomic_DNA"/>
</dbReference>
<evidence type="ECO:0000256" key="1">
    <source>
        <dbReference type="SAM" id="MobiDB-lite"/>
    </source>
</evidence>
<evidence type="ECO:0000313" key="2">
    <source>
        <dbReference type="EMBL" id="KZV58339.1"/>
    </source>
</evidence>
<proteinExistence type="predicted"/>
<feature type="compositionally biased region" description="Polar residues" evidence="1">
    <location>
        <begin position="17"/>
        <end position="31"/>
    </location>
</feature>
<reference evidence="2 3" key="1">
    <citation type="journal article" date="2015" name="Proc. Natl. Acad. Sci. U.S.A.">
        <title>The resurrection genome of Boea hygrometrica: A blueprint for survival of dehydration.</title>
        <authorList>
            <person name="Xiao L."/>
            <person name="Yang G."/>
            <person name="Zhang L."/>
            <person name="Yang X."/>
            <person name="Zhao S."/>
            <person name="Ji Z."/>
            <person name="Zhou Q."/>
            <person name="Hu M."/>
            <person name="Wang Y."/>
            <person name="Chen M."/>
            <person name="Xu Y."/>
            <person name="Jin H."/>
            <person name="Xiao X."/>
            <person name="Hu G."/>
            <person name="Bao F."/>
            <person name="Hu Y."/>
            <person name="Wan P."/>
            <person name="Li L."/>
            <person name="Deng X."/>
            <person name="Kuang T."/>
            <person name="Xiang C."/>
            <person name="Zhu J.K."/>
            <person name="Oliver M.J."/>
            <person name="He Y."/>
        </authorList>
    </citation>
    <scope>NUCLEOTIDE SEQUENCE [LARGE SCALE GENOMIC DNA]</scope>
    <source>
        <strain evidence="3">cv. XS01</strain>
    </source>
</reference>
<gene>
    <name evidence="2" type="ORF">F511_34168</name>
</gene>
<name>A0A2Z7DJQ2_9LAMI</name>
<keyword evidence="3" id="KW-1185">Reference proteome</keyword>
<sequence length="238" mass="26360">MHENKAITESREPKDLNSCSTNESDQLNNSGHGVCEYMGATDSSPHTPPDAKHSSTFCCPTHEVWELPTPLIVANQQGDKVYGSYPLVLKTSILVRTDQYNKERLKQIRAQYVICVYEKDKMSNTEHIQRCKAYTTARIITHAQSKAVNQAHIRTSSVLSENYHKAVPSNTDLTPTKPTTDTSSGIVAQKALNEGQDIARSVRLSEEVTRVSQHFGVLTIISADGLRAADRYDDVGVT</sequence>
<accession>A0A2Z7DJQ2</accession>
<dbReference type="AlphaFoldDB" id="A0A2Z7DJQ2"/>
<feature type="region of interest" description="Disordered" evidence="1">
    <location>
        <begin position="1"/>
        <end position="33"/>
    </location>
</feature>
<evidence type="ECO:0000313" key="3">
    <source>
        <dbReference type="Proteomes" id="UP000250235"/>
    </source>
</evidence>
<organism evidence="2 3">
    <name type="scientific">Dorcoceras hygrometricum</name>
    <dbReference type="NCBI Taxonomy" id="472368"/>
    <lineage>
        <taxon>Eukaryota</taxon>
        <taxon>Viridiplantae</taxon>
        <taxon>Streptophyta</taxon>
        <taxon>Embryophyta</taxon>
        <taxon>Tracheophyta</taxon>
        <taxon>Spermatophyta</taxon>
        <taxon>Magnoliopsida</taxon>
        <taxon>eudicotyledons</taxon>
        <taxon>Gunneridae</taxon>
        <taxon>Pentapetalae</taxon>
        <taxon>asterids</taxon>
        <taxon>lamiids</taxon>
        <taxon>Lamiales</taxon>
        <taxon>Gesneriaceae</taxon>
        <taxon>Didymocarpoideae</taxon>
        <taxon>Trichosporeae</taxon>
        <taxon>Loxocarpinae</taxon>
        <taxon>Dorcoceras</taxon>
    </lineage>
</organism>
<dbReference type="Proteomes" id="UP000250235">
    <property type="component" value="Unassembled WGS sequence"/>
</dbReference>
<feature type="compositionally biased region" description="Basic and acidic residues" evidence="1">
    <location>
        <begin position="1"/>
        <end position="15"/>
    </location>
</feature>